<accession>A0AAN9NWJ0</accession>
<gene>
    <name evidence="1" type="ORF">VNO78_33169</name>
</gene>
<name>A0AAN9NWJ0_PSOTE</name>
<proteinExistence type="predicted"/>
<comment type="caution">
    <text evidence="1">The sequence shown here is derived from an EMBL/GenBank/DDBJ whole genome shotgun (WGS) entry which is preliminary data.</text>
</comment>
<dbReference type="PANTHER" id="PTHR47715:SF1">
    <property type="entry name" value="TRYPTOPHAN_TYROSINE PERMEASE"/>
    <property type="match status" value="1"/>
</dbReference>
<reference evidence="1 2" key="1">
    <citation type="submission" date="2024-01" db="EMBL/GenBank/DDBJ databases">
        <title>The genomes of 5 underutilized Papilionoideae crops provide insights into root nodulation and disease resistanc.</title>
        <authorList>
            <person name="Jiang F."/>
        </authorList>
    </citation>
    <scope>NUCLEOTIDE SEQUENCE [LARGE SCALE GENOMIC DNA]</scope>
    <source>
        <strain evidence="1">DUOXIRENSHENG_FW03</strain>
        <tissue evidence="1">Leaves</tissue>
    </source>
</reference>
<evidence type="ECO:0000313" key="1">
    <source>
        <dbReference type="EMBL" id="KAK7380654.1"/>
    </source>
</evidence>
<keyword evidence="2" id="KW-1185">Reference proteome</keyword>
<dbReference type="Proteomes" id="UP001386955">
    <property type="component" value="Unassembled WGS sequence"/>
</dbReference>
<sequence>MSPILCKAIAFPTPSAEDDANNGLIIDVVVGLASFFLCTFSGFADIYANCFLFGIIPPGMAYIQQSKKKIEYGFSLEIVIYNVLAVGF</sequence>
<dbReference type="EMBL" id="JAYMYS010000009">
    <property type="protein sequence ID" value="KAK7380654.1"/>
    <property type="molecule type" value="Genomic_DNA"/>
</dbReference>
<evidence type="ECO:0000313" key="2">
    <source>
        <dbReference type="Proteomes" id="UP001386955"/>
    </source>
</evidence>
<dbReference type="PANTHER" id="PTHR47715">
    <property type="entry name" value="TRYPTOPHAN/TYROSINE PERMEASE"/>
    <property type="match status" value="1"/>
</dbReference>
<organism evidence="1 2">
    <name type="scientific">Psophocarpus tetragonolobus</name>
    <name type="common">Winged bean</name>
    <name type="synonym">Dolichos tetragonolobus</name>
    <dbReference type="NCBI Taxonomy" id="3891"/>
    <lineage>
        <taxon>Eukaryota</taxon>
        <taxon>Viridiplantae</taxon>
        <taxon>Streptophyta</taxon>
        <taxon>Embryophyta</taxon>
        <taxon>Tracheophyta</taxon>
        <taxon>Spermatophyta</taxon>
        <taxon>Magnoliopsida</taxon>
        <taxon>eudicotyledons</taxon>
        <taxon>Gunneridae</taxon>
        <taxon>Pentapetalae</taxon>
        <taxon>rosids</taxon>
        <taxon>fabids</taxon>
        <taxon>Fabales</taxon>
        <taxon>Fabaceae</taxon>
        <taxon>Papilionoideae</taxon>
        <taxon>50 kb inversion clade</taxon>
        <taxon>NPAAA clade</taxon>
        <taxon>indigoferoid/millettioid clade</taxon>
        <taxon>Phaseoleae</taxon>
        <taxon>Psophocarpus</taxon>
    </lineage>
</organism>
<protein>
    <submittedName>
        <fullName evidence="1">Uncharacterized protein</fullName>
    </submittedName>
</protein>
<dbReference type="AlphaFoldDB" id="A0AAN9NWJ0"/>